<keyword evidence="2" id="KW-1185">Reference proteome</keyword>
<reference evidence="1 2" key="1">
    <citation type="submission" date="2019-05" db="EMBL/GenBank/DDBJ databases">
        <title>A Chromosome-scale Meerkat (S. suricatta) Genome Assembly.</title>
        <authorList>
            <person name="Dudchenko O."/>
            <person name="Lieberman Aiden E."/>
            <person name="Tung J."/>
            <person name="Barreiro L.B."/>
            <person name="Clutton-Brock T.H."/>
        </authorList>
    </citation>
    <scope>NUCLEOTIDE SEQUENCE [LARGE SCALE GENOMIC DNA]</scope>
</reference>
<organism evidence="1 2">
    <name type="scientific">Suricata suricatta</name>
    <name type="common">Meerkat</name>
    <dbReference type="NCBI Taxonomy" id="37032"/>
    <lineage>
        <taxon>Eukaryota</taxon>
        <taxon>Metazoa</taxon>
        <taxon>Chordata</taxon>
        <taxon>Craniata</taxon>
        <taxon>Vertebrata</taxon>
        <taxon>Euteleostomi</taxon>
        <taxon>Mammalia</taxon>
        <taxon>Eutheria</taxon>
        <taxon>Laurasiatheria</taxon>
        <taxon>Carnivora</taxon>
        <taxon>Feliformia</taxon>
        <taxon>Herpestidae</taxon>
        <taxon>Suricata</taxon>
    </lineage>
</organism>
<protein>
    <submittedName>
        <fullName evidence="1">Uncharacterized protein</fullName>
    </submittedName>
</protein>
<evidence type="ECO:0000313" key="2">
    <source>
        <dbReference type="Proteomes" id="UP000472268"/>
    </source>
</evidence>
<name>A0A673TB55_SURSU</name>
<proteinExistence type="predicted"/>
<dbReference type="Ensembl" id="ENSSSUT00005007198.1">
    <property type="protein sequence ID" value="ENSSSUP00005006224.1"/>
    <property type="gene ID" value="ENSSSUG00005004044.1"/>
</dbReference>
<dbReference type="Proteomes" id="UP000472268">
    <property type="component" value="Chromosome 6"/>
</dbReference>
<reference evidence="1" key="3">
    <citation type="submission" date="2025-09" db="UniProtKB">
        <authorList>
            <consortium name="Ensembl"/>
        </authorList>
    </citation>
    <scope>IDENTIFICATION</scope>
</reference>
<dbReference type="AlphaFoldDB" id="A0A673TB55"/>
<reference evidence="1" key="2">
    <citation type="submission" date="2025-08" db="UniProtKB">
        <authorList>
            <consortium name="Ensembl"/>
        </authorList>
    </citation>
    <scope>IDENTIFICATION</scope>
</reference>
<evidence type="ECO:0000313" key="1">
    <source>
        <dbReference type="Ensembl" id="ENSSSUP00005006224.1"/>
    </source>
</evidence>
<accession>A0A673TB55</accession>
<sequence length="63" mass="7164">MKGKVDVTHDFEPNYMWPLKKLELDSWGKISSTEPVLLGSTLFKGTQLRNDLEHLVGNKGNHL</sequence>